<feature type="region of interest" description="Disordered" evidence="1">
    <location>
        <begin position="164"/>
        <end position="220"/>
    </location>
</feature>
<feature type="compositionally biased region" description="Basic and acidic residues" evidence="1">
    <location>
        <begin position="333"/>
        <end position="345"/>
    </location>
</feature>
<comment type="caution">
    <text evidence="2">The sequence shown here is derived from an EMBL/GenBank/DDBJ whole genome shotgun (WGS) entry which is preliminary data.</text>
</comment>
<accession>A0A6L2NBE2</accession>
<feature type="compositionally biased region" description="Basic residues" evidence="1">
    <location>
        <begin position="204"/>
        <end position="216"/>
    </location>
</feature>
<feature type="compositionally biased region" description="Polar residues" evidence="1">
    <location>
        <begin position="254"/>
        <end position="265"/>
    </location>
</feature>
<gene>
    <name evidence="2" type="ORF">Tci_055479</name>
</gene>
<evidence type="ECO:0000256" key="1">
    <source>
        <dbReference type="SAM" id="MobiDB-lite"/>
    </source>
</evidence>
<dbReference type="EMBL" id="BKCJ010008696">
    <property type="protein sequence ID" value="GEU83501.1"/>
    <property type="molecule type" value="Genomic_DNA"/>
</dbReference>
<name>A0A6L2NBE2_TANCI</name>
<feature type="compositionally biased region" description="Acidic residues" evidence="1">
    <location>
        <begin position="308"/>
        <end position="332"/>
    </location>
</feature>
<feature type="compositionally biased region" description="Basic and acidic residues" evidence="1">
    <location>
        <begin position="293"/>
        <end position="307"/>
    </location>
</feature>
<feature type="region of interest" description="Disordered" evidence="1">
    <location>
        <begin position="252"/>
        <end position="381"/>
    </location>
</feature>
<proteinExistence type="predicted"/>
<feature type="compositionally biased region" description="Basic and acidic residues" evidence="1">
    <location>
        <begin position="623"/>
        <end position="680"/>
    </location>
</feature>
<sequence length="962" mass="111061">MNTKAQKSALDNALVAPENQRVIGPVIYIHQFWATVNKHNASYRFKINNKRFSVNVEVFREILNICLRTSSQEFVEPLSEEEALSFICEHSYSGEIKYITDVIIDHLHQSSTNFFVESLLGTMRFVSRHEDTQVYDVILPKLMMNQAMLDSVAYKTYYAIASGKEPPKSKKPKRKSDSAILSEGTPSKKKPTKAKKDVPSTKKPTTKLKPTKKKALGKADRGKSLNIFSEVALSKAVQLKEVTKQSNKDFYISHASSSGDGTDFQSGVPDEKQCKISDTNKGTGTKPGFLDVPKYDSESDKESWGDSREEDDDDEDDTKDDEDNDDGDDNDSDHERTELDIDKNHNLNQFNEEHEEDEEENVNEFTDKEDNNKNKEELDNGEELHKYVNVNLRKKDIEMTDADQSGEDQHNVYQESGFEQEEKDAHVTLTIVHDRQNTKGPIQSSSVSSDFIEKLLNFENVFPADNDIASLMDTTVCNEDPSDFVSIFRFNDKVTNLERDLSEMKQVDRYAQAISLIPAIIDRYMDNKLGEAIHKAIQSHNTECREEAQAKKQNLRLATPLIERNVTKSLEAYVLVKSSSQPKSTYEADASLLEYDLTKILLNKMEEIKSHLRDRGTKRRKSSKEAESQKDSRSKEGKSSRSSKDTSHSHHKSSDKSTHAEELSHTIDDSKVQKNQKFDTGKSYPFDLHKPLLLILDHRGRQFIPQDYFINNDLQYLKGGSLSRQYSTSVTKTKAATYEIKWIEDMDPNLWIARLKIIKRHDYDHLDEIEVRREAQQLYTFKEGNFPRLRLQDIEDILLLLVQQKLTNLMIDEQYDLNVALRMFTRRFVIQRWVEDLQLGIKSYQKKLNLTKPNTFRKDLKKRTIYTAYSDPQGVIYVDQNNKNSLMCTDKLHKFSDGTLDSVRTALHDITLGIRMEYLPKKKWSSLDKRRARVMIHNINKLLFERRLMRNLEKFVGGRIRE</sequence>
<feature type="region of interest" description="Disordered" evidence="1">
    <location>
        <begin position="611"/>
        <end position="680"/>
    </location>
</feature>
<feature type="compositionally biased region" description="Basic and acidic residues" evidence="1">
    <location>
        <begin position="365"/>
        <end position="381"/>
    </location>
</feature>
<evidence type="ECO:0000313" key="2">
    <source>
        <dbReference type="EMBL" id="GEU83501.1"/>
    </source>
</evidence>
<reference evidence="2" key="1">
    <citation type="journal article" date="2019" name="Sci. Rep.">
        <title>Draft genome of Tanacetum cinerariifolium, the natural source of mosquito coil.</title>
        <authorList>
            <person name="Yamashiro T."/>
            <person name="Shiraishi A."/>
            <person name="Satake H."/>
            <person name="Nakayama K."/>
        </authorList>
    </citation>
    <scope>NUCLEOTIDE SEQUENCE</scope>
</reference>
<dbReference type="AlphaFoldDB" id="A0A6L2NBE2"/>
<feature type="compositionally biased region" description="Acidic residues" evidence="1">
    <location>
        <begin position="353"/>
        <end position="362"/>
    </location>
</feature>
<protein>
    <submittedName>
        <fullName evidence="2">Uncharacterized protein</fullName>
    </submittedName>
</protein>
<organism evidence="2">
    <name type="scientific">Tanacetum cinerariifolium</name>
    <name type="common">Dalmatian daisy</name>
    <name type="synonym">Chrysanthemum cinerariifolium</name>
    <dbReference type="NCBI Taxonomy" id="118510"/>
    <lineage>
        <taxon>Eukaryota</taxon>
        <taxon>Viridiplantae</taxon>
        <taxon>Streptophyta</taxon>
        <taxon>Embryophyta</taxon>
        <taxon>Tracheophyta</taxon>
        <taxon>Spermatophyta</taxon>
        <taxon>Magnoliopsida</taxon>
        <taxon>eudicotyledons</taxon>
        <taxon>Gunneridae</taxon>
        <taxon>Pentapetalae</taxon>
        <taxon>asterids</taxon>
        <taxon>campanulids</taxon>
        <taxon>Asterales</taxon>
        <taxon>Asteraceae</taxon>
        <taxon>Asteroideae</taxon>
        <taxon>Anthemideae</taxon>
        <taxon>Anthemidinae</taxon>
        <taxon>Tanacetum</taxon>
    </lineage>
</organism>